<dbReference type="AlphaFoldDB" id="A0A6J4UYX1"/>
<dbReference type="PANTHER" id="PTHR11048">
    <property type="entry name" value="PRENYLTRANSFERASES"/>
    <property type="match status" value="1"/>
</dbReference>
<keyword evidence="3 5" id="KW-1133">Transmembrane helix</keyword>
<reference evidence="6" key="1">
    <citation type="submission" date="2020-02" db="EMBL/GenBank/DDBJ databases">
        <authorList>
            <person name="Meier V. D."/>
        </authorList>
    </citation>
    <scope>NUCLEOTIDE SEQUENCE</scope>
    <source>
        <strain evidence="6">AVDCRST_MAG86</strain>
    </source>
</reference>
<feature type="transmembrane region" description="Helical" evidence="5">
    <location>
        <begin position="422"/>
        <end position="439"/>
    </location>
</feature>
<dbReference type="InterPro" id="IPR036412">
    <property type="entry name" value="HAD-like_sf"/>
</dbReference>
<feature type="transmembrane region" description="Helical" evidence="5">
    <location>
        <begin position="389"/>
        <end position="410"/>
    </location>
</feature>
<dbReference type="InterPro" id="IPR000537">
    <property type="entry name" value="UbiA_prenyltransferase"/>
</dbReference>
<feature type="transmembrane region" description="Helical" evidence="5">
    <location>
        <begin position="223"/>
        <end position="242"/>
    </location>
</feature>
<evidence type="ECO:0000256" key="3">
    <source>
        <dbReference type="ARBA" id="ARBA00022989"/>
    </source>
</evidence>
<dbReference type="Pfam" id="PF01040">
    <property type="entry name" value="UbiA"/>
    <property type="match status" value="1"/>
</dbReference>
<evidence type="ECO:0000256" key="5">
    <source>
        <dbReference type="SAM" id="Phobius"/>
    </source>
</evidence>
<dbReference type="PANTHER" id="PTHR11048:SF5">
    <property type="entry name" value="DECAPRENYL-PHOSPHATE PHOSPHORIBOSYLTRANSFERASE"/>
    <property type="match status" value="1"/>
</dbReference>
<feature type="transmembrane region" description="Helical" evidence="5">
    <location>
        <begin position="459"/>
        <end position="479"/>
    </location>
</feature>
<dbReference type="EMBL" id="CADCWP010000049">
    <property type="protein sequence ID" value="CAA9562190.1"/>
    <property type="molecule type" value="Genomic_DNA"/>
</dbReference>
<comment type="subcellular location">
    <subcellularLocation>
        <location evidence="1">Membrane</location>
        <topology evidence="1">Multi-pass membrane protein</topology>
    </subcellularLocation>
</comment>
<protein>
    <submittedName>
        <fullName evidence="6">Integral membrane protein</fullName>
    </submittedName>
</protein>
<dbReference type="GO" id="GO:0005886">
    <property type="term" value="C:plasma membrane"/>
    <property type="evidence" value="ECO:0007669"/>
    <property type="project" value="TreeGrafter"/>
</dbReference>
<accession>A0A6J4UYX1</accession>
<proteinExistence type="predicted"/>
<dbReference type="InterPro" id="IPR039653">
    <property type="entry name" value="Prenyltransferase"/>
</dbReference>
<organism evidence="6">
    <name type="scientific">uncultured Truepera sp</name>
    <dbReference type="NCBI Taxonomy" id="543023"/>
    <lineage>
        <taxon>Bacteria</taxon>
        <taxon>Thermotogati</taxon>
        <taxon>Deinococcota</taxon>
        <taxon>Deinococci</taxon>
        <taxon>Trueperales</taxon>
        <taxon>Trueperaceae</taxon>
        <taxon>Truepera</taxon>
        <taxon>environmental samples</taxon>
    </lineage>
</organism>
<dbReference type="GO" id="GO:0016765">
    <property type="term" value="F:transferase activity, transferring alkyl or aryl (other than methyl) groups"/>
    <property type="evidence" value="ECO:0007669"/>
    <property type="project" value="InterPro"/>
</dbReference>
<gene>
    <name evidence="6" type="ORF">AVDCRST_MAG86-730</name>
</gene>
<dbReference type="Pfam" id="PF12710">
    <property type="entry name" value="HAD"/>
    <property type="match status" value="1"/>
</dbReference>
<dbReference type="SUPFAM" id="SSF56784">
    <property type="entry name" value="HAD-like"/>
    <property type="match status" value="1"/>
</dbReference>
<keyword evidence="4 5" id="KW-0472">Membrane</keyword>
<dbReference type="NCBIfam" id="NF006088">
    <property type="entry name" value="PRK08238.1"/>
    <property type="match status" value="1"/>
</dbReference>
<feature type="transmembrane region" description="Helical" evidence="5">
    <location>
        <begin position="343"/>
        <end position="361"/>
    </location>
</feature>
<dbReference type="InterPro" id="IPR044878">
    <property type="entry name" value="UbiA_sf"/>
</dbReference>
<evidence type="ECO:0000313" key="6">
    <source>
        <dbReference type="EMBL" id="CAA9562190.1"/>
    </source>
</evidence>
<feature type="transmembrane region" description="Helical" evidence="5">
    <location>
        <begin position="295"/>
        <end position="312"/>
    </location>
</feature>
<sequence length="480" mass="52841">MSIMTETRRDVAAPLCVDLDGTLIKTDLLFEMLLLLLKTRPLALFQLPLWLFKGKAHFKQELAARAHLDVTCLPYRAPLLSFLKDEQRAGRKLVLATAADARVARQVAAHLGIFSAVVASDGAVNCSGSRKLGALERECGPEGFVYVGDAPVDLQVWRHARGAILVGGGNRFVKQLNNVERTFEDDTRPWEALRAMRLHQWAKNVLIFVPLLLAHEVTDPARVAAALLAFLAFSLCASSVYVQNDLLDLEADRHHPRKRFRPFASGALPVKFGLLLAPALLALAVLAALPLSSTFLGVLGLYFVLTLSYSLYFKRKAILDVLLLAILYTVRIVAGGVAVGLVVSPWLLAFAMFFFLNLAYVKRFSELKDLPGESFLRARGYTSDDLEGLADLGVASGYVSILVVALYINSPEVSELYRTPELLWLLCPLLVYWVSRVWLLARRGQMHDDPVIFALRDRVSYVVGACAVLVGAAAAGGWWA</sequence>
<keyword evidence="2 5" id="KW-0812">Transmembrane</keyword>
<dbReference type="Gene3D" id="1.10.357.140">
    <property type="entry name" value="UbiA prenyltransferase"/>
    <property type="match status" value="1"/>
</dbReference>
<evidence type="ECO:0000256" key="1">
    <source>
        <dbReference type="ARBA" id="ARBA00004141"/>
    </source>
</evidence>
<feature type="transmembrane region" description="Helical" evidence="5">
    <location>
        <begin position="263"/>
        <end position="289"/>
    </location>
</feature>
<feature type="transmembrane region" description="Helical" evidence="5">
    <location>
        <begin position="319"/>
        <end position="337"/>
    </location>
</feature>
<name>A0A6J4UYX1_9DEIN</name>
<evidence type="ECO:0000256" key="2">
    <source>
        <dbReference type="ARBA" id="ARBA00022692"/>
    </source>
</evidence>
<dbReference type="GO" id="GO:0009247">
    <property type="term" value="P:glycolipid biosynthetic process"/>
    <property type="evidence" value="ECO:0007669"/>
    <property type="project" value="TreeGrafter"/>
</dbReference>
<evidence type="ECO:0000256" key="4">
    <source>
        <dbReference type="ARBA" id="ARBA00023136"/>
    </source>
</evidence>
<dbReference type="InterPro" id="IPR023214">
    <property type="entry name" value="HAD_sf"/>
</dbReference>
<dbReference type="CDD" id="cd13963">
    <property type="entry name" value="PT_UbiA_2"/>
    <property type="match status" value="1"/>
</dbReference>
<dbReference type="Gene3D" id="3.40.50.1000">
    <property type="entry name" value="HAD superfamily/HAD-like"/>
    <property type="match status" value="1"/>
</dbReference>